<name>A0A7J6KPR1_PERCH</name>
<keyword evidence="3" id="KW-1185">Reference proteome</keyword>
<organism evidence="2 3">
    <name type="scientific">Perkinsus chesapeaki</name>
    <name type="common">Clam parasite</name>
    <name type="synonym">Perkinsus andrewsi</name>
    <dbReference type="NCBI Taxonomy" id="330153"/>
    <lineage>
        <taxon>Eukaryota</taxon>
        <taxon>Sar</taxon>
        <taxon>Alveolata</taxon>
        <taxon>Perkinsozoa</taxon>
        <taxon>Perkinsea</taxon>
        <taxon>Perkinsida</taxon>
        <taxon>Perkinsidae</taxon>
        <taxon>Perkinsus</taxon>
    </lineage>
</organism>
<feature type="compositionally biased region" description="Basic and acidic residues" evidence="1">
    <location>
        <begin position="178"/>
        <end position="189"/>
    </location>
</feature>
<dbReference type="OrthoDB" id="10638983at2759"/>
<comment type="caution">
    <text evidence="2">The sequence shown here is derived from an EMBL/GenBank/DDBJ whole genome shotgun (WGS) entry which is preliminary data.</text>
</comment>
<protein>
    <submittedName>
        <fullName evidence="2">Uncharacterized protein</fullName>
    </submittedName>
</protein>
<evidence type="ECO:0000313" key="3">
    <source>
        <dbReference type="Proteomes" id="UP000591131"/>
    </source>
</evidence>
<reference evidence="2 3" key="1">
    <citation type="submission" date="2020-04" db="EMBL/GenBank/DDBJ databases">
        <title>Perkinsus chesapeaki whole genome sequence.</title>
        <authorList>
            <person name="Bogema D.R."/>
        </authorList>
    </citation>
    <scope>NUCLEOTIDE SEQUENCE [LARGE SCALE GENOMIC DNA]</scope>
    <source>
        <strain evidence="2">ATCC PRA-425</strain>
    </source>
</reference>
<dbReference type="EMBL" id="JAAPAO010001785">
    <property type="protein sequence ID" value="KAF4648832.1"/>
    <property type="molecule type" value="Genomic_DNA"/>
</dbReference>
<accession>A0A7J6KPR1</accession>
<feature type="region of interest" description="Disordered" evidence="1">
    <location>
        <begin position="167"/>
        <end position="189"/>
    </location>
</feature>
<sequence>DYVDKVINFPHSESPLLDGSGLPTMEMWNLSAYSLPGKEVKCFLGELGNANRNKQRAYKEKWVELGLQEVADDLTFNLASVLSEQGYGQVETLMETASRRSSLRGRLCEVLSKATSVAGASEDSYGAAGVMGGTAVGLLEPMVGCPGCWPSCTIKPLREGEPTDLVEWDGQTHAPTRLRPELLDPTLKK</sequence>
<evidence type="ECO:0000313" key="2">
    <source>
        <dbReference type="EMBL" id="KAF4648832.1"/>
    </source>
</evidence>
<evidence type="ECO:0000256" key="1">
    <source>
        <dbReference type="SAM" id="MobiDB-lite"/>
    </source>
</evidence>
<feature type="non-terminal residue" evidence="2">
    <location>
        <position position="189"/>
    </location>
</feature>
<dbReference type="AlphaFoldDB" id="A0A7J6KPR1"/>
<proteinExistence type="predicted"/>
<dbReference type="Proteomes" id="UP000591131">
    <property type="component" value="Unassembled WGS sequence"/>
</dbReference>
<gene>
    <name evidence="2" type="ORF">FOL47_002732</name>
</gene>